<sequence>MDFQRSERIEINNISLIKAGPSSHAYCLLFDPTLASRSLSATSLLCADLIFFDRLASPNTIDAIKYEHRPSPNHH</sequence>
<keyword evidence="2" id="KW-1185">Reference proteome</keyword>
<evidence type="ECO:0000313" key="2">
    <source>
        <dbReference type="Proteomes" id="UP000215127"/>
    </source>
</evidence>
<accession>A0A1X7RTR5</accession>
<reference evidence="1 2" key="1">
    <citation type="submission" date="2016-06" db="EMBL/GenBank/DDBJ databases">
        <authorList>
            <person name="Kjaerup R.B."/>
            <person name="Dalgaard T.S."/>
            <person name="Juul-Madsen H.R."/>
        </authorList>
    </citation>
    <scope>NUCLEOTIDE SEQUENCE [LARGE SCALE GENOMIC DNA]</scope>
</reference>
<dbReference type="Proteomes" id="UP000215127">
    <property type="component" value="Chromosome 5"/>
</dbReference>
<dbReference type="EMBL" id="LT853696">
    <property type="protein sequence ID" value="SMQ50775.1"/>
    <property type="molecule type" value="Genomic_DNA"/>
</dbReference>
<name>A0A1X7RTR5_ZYMT9</name>
<dbReference type="AlphaFoldDB" id="A0A1X7RTR5"/>
<organism evidence="1 2">
    <name type="scientific">Zymoseptoria tritici (strain ST99CH_3D7)</name>
    <dbReference type="NCBI Taxonomy" id="1276538"/>
    <lineage>
        <taxon>Eukaryota</taxon>
        <taxon>Fungi</taxon>
        <taxon>Dikarya</taxon>
        <taxon>Ascomycota</taxon>
        <taxon>Pezizomycotina</taxon>
        <taxon>Dothideomycetes</taxon>
        <taxon>Dothideomycetidae</taxon>
        <taxon>Mycosphaerellales</taxon>
        <taxon>Mycosphaerellaceae</taxon>
        <taxon>Zymoseptoria</taxon>
    </lineage>
</organism>
<evidence type="ECO:0000313" key="1">
    <source>
        <dbReference type="EMBL" id="SMQ50775.1"/>
    </source>
</evidence>
<proteinExistence type="predicted"/>
<gene>
    <name evidence="1" type="ORF">ZT3D7_G5928</name>
</gene>
<protein>
    <submittedName>
        <fullName evidence="1">Uncharacterized protein</fullName>
    </submittedName>
</protein>